<keyword evidence="3" id="KW-1185">Reference proteome</keyword>
<evidence type="ECO:0000256" key="1">
    <source>
        <dbReference type="SAM" id="MobiDB-lite"/>
    </source>
</evidence>
<name>A0A9N7TK08_PLEPL</name>
<evidence type="ECO:0000313" key="3">
    <source>
        <dbReference type="Proteomes" id="UP001153269"/>
    </source>
</evidence>
<gene>
    <name evidence="2" type="ORF">PLEPLA_LOCUS964</name>
</gene>
<reference evidence="2" key="1">
    <citation type="submission" date="2020-03" db="EMBL/GenBank/DDBJ databases">
        <authorList>
            <person name="Weist P."/>
        </authorList>
    </citation>
    <scope>NUCLEOTIDE SEQUENCE</scope>
</reference>
<dbReference type="Proteomes" id="UP001153269">
    <property type="component" value="Unassembled WGS sequence"/>
</dbReference>
<proteinExistence type="predicted"/>
<dbReference type="AlphaFoldDB" id="A0A9N7TK08"/>
<protein>
    <submittedName>
        <fullName evidence="2">Uncharacterized protein</fullName>
    </submittedName>
</protein>
<accession>A0A9N7TK08</accession>
<sequence>MSLPLLHSTLSLAIPWEYFTLLLESYRPRQAASGRTATMKLMHMQGRTPVAKETQSVSDHYHGNLHPKTVEGSLQGAKSQKAPLYCGLKKCDAQERACARERERERESKLDDIRGAELTALGGSRGAGVVLKNGPPVQTATAIRRK</sequence>
<comment type="caution">
    <text evidence="2">The sequence shown here is derived from an EMBL/GenBank/DDBJ whole genome shotgun (WGS) entry which is preliminary data.</text>
</comment>
<dbReference type="EMBL" id="CADEAL010000047">
    <property type="protein sequence ID" value="CAB1413264.1"/>
    <property type="molecule type" value="Genomic_DNA"/>
</dbReference>
<organism evidence="2 3">
    <name type="scientific">Pleuronectes platessa</name>
    <name type="common">European plaice</name>
    <dbReference type="NCBI Taxonomy" id="8262"/>
    <lineage>
        <taxon>Eukaryota</taxon>
        <taxon>Metazoa</taxon>
        <taxon>Chordata</taxon>
        <taxon>Craniata</taxon>
        <taxon>Vertebrata</taxon>
        <taxon>Euteleostomi</taxon>
        <taxon>Actinopterygii</taxon>
        <taxon>Neopterygii</taxon>
        <taxon>Teleostei</taxon>
        <taxon>Neoteleostei</taxon>
        <taxon>Acanthomorphata</taxon>
        <taxon>Carangaria</taxon>
        <taxon>Pleuronectiformes</taxon>
        <taxon>Pleuronectoidei</taxon>
        <taxon>Pleuronectidae</taxon>
        <taxon>Pleuronectes</taxon>
    </lineage>
</organism>
<evidence type="ECO:0000313" key="2">
    <source>
        <dbReference type="EMBL" id="CAB1413264.1"/>
    </source>
</evidence>
<feature type="region of interest" description="Disordered" evidence="1">
    <location>
        <begin position="49"/>
        <end position="76"/>
    </location>
</feature>